<evidence type="ECO:0000313" key="2">
    <source>
        <dbReference type="Proteomes" id="UP001152798"/>
    </source>
</evidence>
<sequence length="77" mass="8409">MVDKGGCENPLGMETGAIPDEAVTASSSYVPNVGAKNGRESYMETSTRDYPEFTLDINRALACHHWLTPFVYSQSHG</sequence>
<dbReference type="EMBL" id="OV725077">
    <property type="protein sequence ID" value="CAH1390364.1"/>
    <property type="molecule type" value="Genomic_DNA"/>
</dbReference>
<organism evidence="1 2">
    <name type="scientific">Nezara viridula</name>
    <name type="common">Southern green stink bug</name>
    <name type="synonym">Cimex viridulus</name>
    <dbReference type="NCBI Taxonomy" id="85310"/>
    <lineage>
        <taxon>Eukaryota</taxon>
        <taxon>Metazoa</taxon>
        <taxon>Ecdysozoa</taxon>
        <taxon>Arthropoda</taxon>
        <taxon>Hexapoda</taxon>
        <taxon>Insecta</taxon>
        <taxon>Pterygota</taxon>
        <taxon>Neoptera</taxon>
        <taxon>Paraneoptera</taxon>
        <taxon>Hemiptera</taxon>
        <taxon>Heteroptera</taxon>
        <taxon>Panheteroptera</taxon>
        <taxon>Pentatomomorpha</taxon>
        <taxon>Pentatomoidea</taxon>
        <taxon>Pentatomidae</taxon>
        <taxon>Pentatominae</taxon>
        <taxon>Nezara</taxon>
    </lineage>
</organism>
<gene>
    <name evidence="1" type="ORF">NEZAVI_LOCUS1581</name>
</gene>
<dbReference type="AlphaFoldDB" id="A0A9P0E8J4"/>
<keyword evidence="2" id="KW-1185">Reference proteome</keyword>
<dbReference type="InterPro" id="IPR008979">
    <property type="entry name" value="Galactose-bd-like_sf"/>
</dbReference>
<evidence type="ECO:0000313" key="1">
    <source>
        <dbReference type="EMBL" id="CAH1390364.1"/>
    </source>
</evidence>
<reference evidence="1" key="1">
    <citation type="submission" date="2022-01" db="EMBL/GenBank/DDBJ databases">
        <authorList>
            <person name="King R."/>
        </authorList>
    </citation>
    <scope>NUCLEOTIDE SEQUENCE</scope>
</reference>
<accession>A0A9P0E8J4</accession>
<protein>
    <submittedName>
        <fullName evidence="1">Uncharacterized protein</fullName>
    </submittedName>
</protein>
<proteinExistence type="predicted"/>
<dbReference type="Proteomes" id="UP001152798">
    <property type="component" value="Chromosome 1"/>
</dbReference>
<dbReference type="OrthoDB" id="6630436at2759"/>
<dbReference type="SUPFAM" id="SSF49785">
    <property type="entry name" value="Galactose-binding domain-like"/>
    <property type="match status" value="1"/>
</dbReference>
<name>A0A9P0E8J4_NEZVI</name>
<dbReference type="Gene3D" id="2.60.120.260">
    <property type="entry name" value="Galactose-binding domain-like"/>
    <property type="match status" value="1"/>
</dbReference>